<evidence type="ECO:0000313" key="3">
    <source>
        <dbReference type="Proteomes" id="UP000829992"/>
    </source>
</evidence>
<dbReference type="SUPFAM" id="SSF51445">
    <property type="entry name" value="(Trans)glycosidases"/>
    <property type="match status" value="1"/>
</dbReference>
<keyword evidence="3" id="KW-1185">Reference proteome</keyword>
<gene>
    <name evidence="2" type="ORF">M4V62_40880</name>
</gene>
<name>A0ABY4Q6A3_9ACTN</name>
<dbReference type="Gene3D" id="3.20.20.80">
    <property type="entry name" value="Glycosidases"/>
    <property type="match status" value="1"/>
</dbReference>
<sequence length="498" mass="55377">MTELPAQPVVHEVNTRVWLREIGLRAGRPVGLADVPKDVWDEITPAGIDAVWLMGVWERSPGGRAIALDNPALRGAFAEAVPDIGDEDIAGSPYCIRRYEVDAALGGGAGLAAARGELDRRGVGLLLDYVPNHVAPDSPWVSEHPEYFVQGDAEDVRRDPAGFLDTGRAVLARGRDPFFPPWPDVVQLNAFAPALRRATAEVLGDIGRVCDGVRCDMAMLLMNDVFARTWGERAGTQPQEEFWPEVVAAVRRQHPHMVFAAEAYWDLEWALQEQGFDFCYDKRLYDRVLNESADSVRAHLRADEQYQRRLVRFLENHDEPRAARTLPPAKERAAAVLIATLPGATLWHEGQFTGRRVHLPVFLDRRPDEPPDPSLRAFHERLLSAVHRSAMRTGRWQLLDSDGWPDNDSGRALVASSWSGEAGRFLTVVNLSEHRAQACVRLPWGELSQGTWELTGILDAERYERPGAELAADGLYVDLPPWGTHVLSVTASGSSRPW</sequence>
<dbReference type="PANTHER" id="PTHR47786:SF2">
    <property type="entry name" value="GLYCOSYL HYDROLASE FAMILY 13 CATALYTIC DOMAIN-CONTAINING PROTEIN"/>
    <property type="match status" value="1"/>
</dbReference>
<evidence type="ECO:0000313" key="2">
    <source>
        <dbReference type="EMBL" id="UQT60925.1"/>
    </source>
</evidence>
<dbReference type="EMBL" id="CP097289">
    <property type="protein sequence ID" value="UQT60925.1"/>
    <property type="molecule type" value="Genomic_DNA"/>
</dbReference>
<organism evidence="2 3">
    <name type="scientific">Streptomyces durmitorensis</name>
    <dbReference type="NCBI Taxonomy" id="319947"/>
    <lineage>
        <taxon>Bacteria</taxon>
        <taxon>Bacillati</taxon>
        <taxon>Actinomycetota</taxon>
        <taxon>Actinomycetes</taxon>
        <taxon>Kitasatosporales</taxon>
        <taxon>Streptomycetaceae</taxon>
        <taxon>Streptomyces</taxon>
    </lineage>
</organism>
<feature type="domain" description="Glycosyl hydrolase family 13 catalytic" evidence="1">
    <location>
        <begin position="12"/>
        <end position="379"/>
    </location>
</feature>
<dbReference type="Proteomes" id="UP000829992">
    <property type="component" value="Chromosome"/>
</dbReference>
<reference evidence="2 3" key="1">
    <citation type="submission" date="2022-05" db="EMBL/GenBank/DDBJ databases">
        <authorList>
            <person name="Zhou X."/>
            <person name="Li K."/>
            <person name="Man Y."/>
        </authorList>
    </citation>
    <scope>NUCLEOTIDE SEQUENCE [LARGE SCALE GENOMIC DNA]</scope>
    <source>
        <strain evidence="2 3">MS405</strain>
    </source>
</reference>
<accession>A0ABY4Q6A3</accession>
<dbReference type="SMART" id="SM00642">
    <property type="entry name" value="Aamy"/>
    <property type="match status" value="1"/>
</dbReference>
<protein>
    <submittedName>
        <fullName evidence="2">Alpha-amylase</fullName>
    </submittedName>
</protein>
<dbReference type="CDD" id="cd11347">
    <property type="entry name" value="AmyAc_1"/>
    <property type="match status" value="1"/>
</dbReference>
<evidence type="ECO:0000259" key="1">
    <source>
        <dbReference type="SMART" id="SM00642"/>
    </source>
</evidence>
<dbReference type="PANTHER" id="PTHR47786">
    <property type="entry name" value="ALPHA-1,4-GLUCAN:MALTOSE-1-PHOSPHATE MALTOSYLTRANSFERASE"/>
    <property type="match status" value="1"/>
</dbReference>
<proteinExistence type="predicted"/>
<dbReference type="InterPro" id="IPR017853">
    <property type="entry name" value="GH"/>
</dbReference>
<dbReference type="InterPro" id="IPR006047">
    <property type="entry name" value="GH13_cat_dom"/>
</dbReference>
<dbReference type="RefSeq" id="WP_249592257.1">
    <property type="nucleotide sequence ID" value="NZ_BAAAQL010000018.1"/>
</dbReference>